<protein>
    <submittedName>
        <fullName evidence="1">Uncharacterized protein</fullName>
    </submittedName>
</protein>
<evidence type="ECO:0000313" key="2">
    <source>
        <dbReference type="Proteomes" id="UP000315914"/>
    </source>
</evidence>
<accession>A0A560HNH3</accession>
<comment type="caution">
    <text evidence="1">The sequence shown here is derived from an EMBL/GenBank/DDBJ whole genome shotgun (WGS) entry which is preliminary data.</text>
</comment>
<name>A0A560HNH3_9BRAD</name>
<dbReference type="AlphaFoldDB" id="A0A560HNH3"/>
<dbReference type="Gene3D" id="3.30.300.180">
    <property type="match status" value="1"/>
</dbReference>
<evidence type="ECO:0000313" key="1">
    <source>
        <dbReference type="EMBL" id="TWB67530.1"/>
    </source>
</evidence>
<dbReference type="InterPro" id="IPR038454">
    <property type="entry name" value="DnaA_N_sf"/>
</dbReference>
<keyword evidence="2" id="KW-1185">Reference proteome</keyword>
<proteinExistence type="predicted"/>
<gene>
    <name evidence="1" type="ORF">FBZ95_11535</name>
</gene>
<organism evidence="1 2">
    <name type="scientific">Bradyrhizobium sacchari</name>
    <dbReference type="NCBI Taxonomy" id="1399419"/>
    <lineage>
        <taxon>Bacteria</taxon>
        <taxon>Pseudomonadati</taxon>
        <taxon>Pseudomonadota</taxon>
        <taxon>Alphaproteobacteria</taxon>
        <taxon>Hyphomicrobiales</taxon>
        <taxon>Nitrobacteraceae</taxon>
        <taxon>Bradyrhizobium</taxon>
    </lineage>
</organism>
<dbReference type="Proteomes" id="UP000315914">
    <property type="component" value="Unassembled WGS sequence"/>
</dbReference>
<dbReference type="EMBL" id="VITW01000015">
    <property type="protein sequence ID" value="TWB67530.1"/>
    <property type="molecule type" value="Genomic_DNA"/>
</dbReference>
<reference evidence="1 2" key="1">
    <citation type="submission" date="2019-06" db="EMBL/GenBank/DDBJ databases">
        <title>Genomic Encyclopedia of Type Strains, Phase IV (KMG-V): Genome sequencing to study the core and pangenomes of soil and plant-associated prokaryotes.</title>
        <authorList>
            <person name="Whitman W."/>
        </authorList>
    </citation>
    <scope>NUCLEOTIDE SEQUENCE [LARGE SCALE GENOMIC DNA]</scope>
    <source>
        <strain evidence="1 2">BR 10556</strain>
    </source>
</reference>
<sequence length="116" mass="12615">MARAEHDLRRGPETFSSAPCNRAEVPYLIGMIKLTLVQDQAIQALMAGIVGAKTFDHVFAGIRFDEIEGTMLYAIARNEDVASDIEDGYAPLIAALASRVLGKQIDVVVVMPKVLQ</sequence>